<evidence type="ECO:0000259" key="4">
    <source>
        <dbReference type="Pfam" id="PF17853"/>
    </source>
</evidence>
<feature type="compositionally biased region" description="Basic and acidic residues" evidence="2">
    <location>
        <begin position="1"/>
        <end position="13"/>
    </location>
</feature>
<feature type="region of interest" description="Disordered" evidence="2">
    <location>
        <begin position="1"/>
        <end position="20"/>
    </location>
</feature>
<reference evidence="5 7" key="1">
    <citation type="submission" date="2015-07" db="EMBL/GenBank/DDBJ databases">
        <title>Draft Genome Sequence of Streptomyces antibioticus, IMRU 3720 reveals insights in the evolution of actinomycin biosynthetic gene clusters in Streptomyces.</title>
        <authorList>
            <person name="Crnovcic I."/>
            <person name="Ruckert C."/>
            <person name="Kalinowksi J."/>
            <person name="Keller U."/>
        </authorList>
    </citation>
    <scope>NUCLEOTIDE SEQUENCE [LARGE SCALE GENOMIC DNA]</scope>
    <source>
        <strain evidence="5 7">DSM 41481</strain>
    </source>
</reference>
<dbReference type="InterPro" id="IPR025736">
    <property type="entry name" value="PucR_C-HTH_dom"/>
</dbReference>
<dbReference type="PANTHER" id="PTHR33744">
    <property type="entry name" value="CARBOHYDRATE DIACID REGULATOR"/>
    <property type="match status" value="1"/>
</dbReference>
<dbReference type="Gene3D" id="1.10.10.2840">
    <property type="entry name" value="PucR C-terminal helix-turn-helix domain"/>
    <property type="match status" value="1"/>
</dbReference>
<evidence type="ECO:0000256" key="1">
    <source>
        <dbReference type="ARBA" id="ARBA00006754"/>
    </source>
</evidence>
<feature type="domain" description="PucR C-terminal helix-turn-helix" evidence="3">
    <location>
        <begin position="356"/>
        <end position="401"/>
    </location>
</feature>
<protein>
    <submittedName>
        <fullName evidence="5 6">Transcriptional regulator</fullName>
    </submittedName>
</protein>
<dbReference type="Proteomes" id="UP000502504">
    <property type="component" value="Chromosome"/>
</dbReference>
<dbReference type="Proteomes" id="UP000190306">
    <property type="component" value="Chromosome"/>
</dbReference>
<organism evidence="6 8">
    <name type="scientific">Streptomyces antibioticus</name>
    <dbReference type="NCBI Taxonomy" id="1890"/>
    <lineage>
        <taxon>Bacteria</taxon>
        <taxon>Bacillati</taxon>
        <taxon>Actinomycetota</taxon>
        <taxon>Actinomycetes</taxon>
        <taxon>Kitasatosporales</taxon>
        <taxon>Streptomycetaceae</taxon>
        <taxon>Streptomyces</taxon>
    </lineage>
</organism>
<reference evidence="6 8" key="2">
    <citation type="submission" date="2020-03" db="EMBL/GenBank/DDBJ databases">
        <title>Is there a link between lipid content and antibiotic production in Streptomyces?</title>
        <authorList>
            <person name="David M."/>
            <person name="Lejeune C."/>
            <person name="Abreu S."/>
            <person name="Thibessard A."/>
            <person name="Leblond P."/>
            <person name="Chaminade P."/>
            <person name="Virolle M.-J."/>
        </authorList>
    </citation>
    <scope>NUCLEOTIDE SEQUENCE [LARGE SCALE GENOMIC DNA]</scope>
    <source>
        <strain evidence="6 8">DSM 41481</strain>
    </source>
</reference>
<dbReference type="PANTHER" id="PTHR33744:SF1">
    <property type="entry name" value="DNA-BINDING TRANSCRIPTIONAL ACTIVATOR ADER"/>
    <property type="match status" value="1"/>
</dbReference>
<dbReference type="InterPro" id="IPR042070">
    <property type="entry name" value="PucR_C-HTH_sf"/>
</dbReference>
<dbReference type="EMBL" id="LHQL01000014">
    <property type="protein sequence ID" value="OOQ48037.1"/>
    <property type="molecule type" value="Genomic_DNA"/>
</dbReference>
<dbReference type="Pfam" id="PF13556">
    <property type="entry name" value="HTH_30"/>
    <property type="match status" value="1"/>
</dbReference>
<dbReference type="Pfam" id="PF17853">
    <property type="entry name" value="GGDEF_2"/>
    <property type="match status" value="1"/>
</dbReference>
<evidence type="ECO:0000313" key="8">
    <source>
        <dbReference type="Proteomes" id="UP000502504"/>
    </source>
</evidence>
<dbReference type="InterPro" id="IPR051448">
    <property type="entry name" value="CdaR-like_regulators"/>
</dbReference>
<gene>
    <name evidence="5" type="ORF">AFM16_36140</name>
    <name evidence="6" type="ORF">HCX60_36745</name>
</gene>
<dbReference type="InterPro" id="IPR041522">
    <property type="entry name" value="CdaR_GGDEF"/>
</dbReference>
<dbReference type="AlphaFoldDB" id="A0AAE6YE76"/>
<keyword evidence="7" id="KW-1185">Reference proteome</keyword>
<name>A0AAE6YE76_STRAT</name>
<comment type="similarity">
    <text evidence="1">Belongs to the CdaR family.</text>
</comment>
<feature type="domain" description="CdaR GGDEF-like" evidence="4">
    <location>
        <begin position="203"/>
        <end position="308"/>
    </location>
</feature>
<accession>A0AAE6YE76</accession>
<evidence type="ECO:0000256" key="2">
    <source>
        <dbReference type="SAM" id="MobiDB-lite"/>
    </source>
</evidence>
<evidence type="ECO:0000313" key="7">
    <source>
        <dbReference type="Proteomes" id="UP000190306"/>
    </source>
</evidence>
<evidence type="ECO:0000259" key="3">
    <source>
        <dbReference type="Pfam" id="PF13556"/>
    </source>
</evidence>
<sequence length="423" mass="46711">MSENLKRDRDRDSCGWPTPSEAAREVIRRGAEQALDPRPEWLAELFDAVVHSERTEPAYTDPVLQEGARRANLSNLLHWAAANVRDPGARVSANRSPDLLEAKRDMVRRGLDETALETWRRGQNVAWRRWMEICFGLTDDQAVLHEVLAVTSRSISAFIDDTVAAVAETIRAERHDLTRGTHPERLATVSLLLEGAPVSRETAETRLGYRLTGHHLGAIVWGHDVPGDRLENAAELLLTATGATGRLTVLATGSSLWLWLPVPTAPRSDELNAAFTTVPSVHVAVGHPRLGLDGFRQTHLEAATVQRMMARLATSRRAGTYADTQLVALLSHDVAEADRFIDDTLGDLVHADPDLALTLRTYLDEQCNAARVAERLHTHRNTVVRRLTRCDELLPRPTTDDPVGIGAALHLLAWRGARGADQP</sequence>
<evidence type="ECO:0000313" key="5">
    <source>
        <dbReference type="EMBL" id="OOQ48037.1"/>
    </source>
</evidence>
<evidence type="ECO:0000313" key="6">
    <source>
        <dbReference type="EMBL" id="QIT48390.1"/>
    </source>
</evidence>
<dbReference type="EMBL" id="CP050692">
    <property type="protein sequence ID" value="QIT48390.1"/>
    <property type="molecule type" value="Genomic_DNA"/>
</dbReference>
<dbReference type="RefSeq" id="WP_078636560.1">
    <property type="nucleotide sequence ID" value="NZ_CM007717.1"/>
</dbReference>
<proteinExistence type="inferred from homology"/>